<dbReference type="Gene3D" id="3.40.50.1390">
    <property type="entry name" value="Resolvase, N-terminal catalytic domain"/>
    <property type="match status" value="1"/>
</dbReference>
<keyword evidence="11" id="KW-1185">Reference proteome</keyword>
<dbReference type="InterPro" id="IPR050639">
    <property type="entry name" value="SSR_resolvase"/>
</dbReference>
<protein>
    <submittedName>
        <fullName evidence="10">Site-specific recombinase for integration and excision</fullName>
    </submittedName>
</protein>
<proteinExistence type="predicted"/>
<evidence type="ECO:0000256" key="6">
    <source>
        <dbReference type="PROSITE-ProRule" id="PRU10137"/>
    </source>
</evidence>
<evidence type="ECO:0000256" key="3">
    <source>
        <dbReference type="ARBA" id="ARBA00023125"/>
    </source>
</evidence>
<dbReference type="SMART" id="SM00857">
    <property type="entry name" value="Resolvase"/>
    <property type="match status" value="1"/>
</dbReference>
<keyword evidence="7" id="KW-0175">Coiled coil</keyword>
<keyword evidence="3" id="KW-0238">DNA-binding</keyword>
<name>A0A2P1JU08_9CAUD</name>
<evidence type="ECO:0000256" key="7">
    <source>
        <dbReference type="SAM" id="Coils"/>
    </source>
</evidence>
<feature type="domain" description="Resolvase/invertase-type recombinase catalytic" evidence="8">
    <location>
        <begin position="2"/>
        <end position="149"/>
    </location>
</feature>
<evidence type="ECO:0000313" key="10">
    <source>
        <dbReference type="EMBL" id="AVO22625.1"/>
    </source>
</evidence>
<dbReference type="InterPro" id="IPR011109">
    <property type="entry name" value="DNA_bind_recombinase_dom"/>
</dbReference>
<evidence type="ECO:0000259" key="9">
    <source>
        <dbReference type="PROSITE" id="PS51737"/>
    </source>
</evidence>
<evidence type="ECO:0000256" key="4">
    <source>
        <dbReference type="ARBA" id="ARBA00023172"/>
    </source>
</evidence>
<dbReference type="PANTHER" id="PTHR30461:SF23">
    <property type="entry name" value="DNA RECOMBINASE-RELATED"/>
    <property type="match status" value="1"/>
</dbReference>
<dbReference type="GO" id="GO:0000150">
    <property type="term" value="F:DNA strand exchange activity"/>
    <property type="evidence" value="ECO:0007669"/>
    <property type="project" value="UniProtKB-KW"/>
</dbReference>
<dbReference type="PROSITE" id="PS51737">
    <property type="entry name" value="RECOMBINASE_DNA_BIND"/>
    <property type="match status" value="1"/>
</dbReference>
<dbReference type="InterPro" id="IPR036162">
    <property type="entry name" value="Resolvase-like_N_sf"/>
</dbReference>
<keyword evidence="2" id="KW-0230">DNA invertase</keyword>
<feature type="active site" description="O-(5'-phospho-DNA)-serine intermediate" evidence="5 6">
    <location>
        <position position="10"/>
    </location>
</feature>
<dbReference type="PROSITE" id="PS00397">
    <property type="entry name" value="RECOMBINASES_1"/>
    <property type="match status" value="1"/>
</dbReference>
<dbReference type="PROSITE" id="PS51736">
    <property type="entry name" value="RECOMBINASES_3"/>
    <property type="match status" value="1"/>
</dbReference>
<feature type="domain" description="Recombinase" evidence="9">
    <location>
        <begin position="157"/>
        <end position="270"/>
    </location>
</feature>
<dbReference type="RefSeq" id="YP_009837595.1">
    <property type="nucleotide sequence ID" value="NC_048701.1"/>
</dbReference>
<dbReference type="Pfam" id="PF07508">
    <property type="entry name" value="Recombinase"/>
    <property type="match status" value="1"/>
</dbReference>
<evidence type="ECO:0000313" key="11">
    <source>
        <dbReference type="Proteomes" id="UP000240948"/>
    </source>
</evidence>
<dbReference type="InterPro" id="IPR025827">
    <property type="entry name" value="Zn_ribbon_recom_dom"/>
</dbReference>
<evidence type="ECO:0000256" key="5">
    <source>
        <dbReference type="PIRSR" id="PIRSR606118-50"/>
    </source>
</evidence>
<dbReference type="SUPFAM" id="SSF53041">
    <property type="entry name" value="Resolvase-like"/>
    <property type="match status" value="1"/>
</dbReference>
<dbReference type="GO" id="GO:0003677">
    <property type="term" value="F:DNA binding"/>
    <property type="evidence" value="ECO:0007669"/>
    <property type="project" value="UniProtKB-KW"/>
</dbReference>
<dbReference type="Proteomes" id="UP000240948">
    <property type="component" value="Segment"/>
</dbReference>
<dbReference type="GeneID" id="55607786"/>
<evidence type="ECO:0000259" key="8">
    <source>
        <dbReference type="PROSITE" id="PS51736"/>
    </source>
</evidence>
<keyword evidence="1" id="KW-0229">DNA integration</keyword>
<dbReference type="InterPro" id="IPR006119">
    <property type="entry name" value="Resolv_N"/>
</dbReference>
<evidence type="ECO:0000256" key="2">
    <source>
        <dbReference type="ARBA" id="ARBA00023100"/>
    </source>
</evidence>
<dbReference type="GO" id="GO:0015074">
    <property type="term" value="P:DNA integration"/>
    <property type="evidence" value="ECO:0007669"/>
    <property type="project" value="UniProtKB-KW"/>
</dbReference>
<dbReference type="EMBL" id="MG969427">
    <property type="protein sequence ID" value="AVO22625.1"/>
    <property type="molecule type" value="Genomic_DNA"/>
</dbReference>
<sequence length="479" mass="56788">MKAALYIRVSTQEQAIEGYSISSQRQKLTAYSYSQGWEIVDYYVDEGKSAKDLDRPELKRMLDDIKQHKIDVVLVYRLDRITRSVMDLYELLGIFDKYHCKFKSATEVYDTTSATGRLFITLVASMAQWERETIAERVSMGMAEKVRQGEWHGSEAPYGFYYNIETKELVIDESEAHVVRDIFTKYLDGLSDRKIAIYLNEKKVPTRKGARWRENRIRYILTNPIYIGNLRWGVRVNREQAFQVENAVPAIIDKETFEKAQMIRNSRRRFHGRQATSDFIFSGVLKCARCGSPMKGHTHKCKNKRNKSYRCIKVLFNECDMPLISERIIEYQFLKAVKELIFKEIKIETKSSDQHIDKEKIIKNLQTELNKIEERRKKWQYAWVNEMIDDNQFKDRMNEELIKEQEIKRKLEDINVEIEEFEMDNELKELMSDALENWIRLDDHEKKQLIQIAINKIIVEKIPSNKVLERAKILEIEFN</sequence>
<dbReference type="Pfam" id="PF00239">
    <property type="entry name" value="Resolvase"/>
    <property type="match status" value="1"/>
</dbReference>
<dbReference type="KEGG" id="vg:55607786"/>
<dbReference type="Gene3D" id="3.90.1750.20">
    <property type="entry name" value="Putative Large Serine Recombinase, Chain B, Domain 2"/>
    <property type="match status" value="1"/>
</dbReference>
<reference evidence="10 11" key="1">
    <citation type="submission" date="2018-02" db="EMBL/GenBank/DDBJ databases">
        <title>Identification and Molecular Characterization of a Novel Bacteriophage isolated from Anoxybacillus caldiproteolyticus.</title>
        <authorList>
            <person name="Sahin E."/>
            <person name="Karaca B."/>
            <person name="Gursoy G.E."/>
            <person name="Coleri Cihan A."/>
        </authorList>
    </citation>
    <scope>NUCLEOTIDE SEQUENCE [LARGE SCALE GENOMIC DNA]</scope>
</reference>
<dbReference type="PANTHER" id="PTHR30461">
    <property type="entry name" value="DNA-INVERTASE FROM LAMBDOID PROPHAGE"/>
    <property type="match status" value="1"/>
</dbReference>
<keyword evidence="4" id="KW-0233">DNA recombination</keyword>
<evidence type="ECO:0000256" key="1">
    <source>
        <dbReference type="ARBA" id="ARBA00022908"/>
    </source>
</evidence>
<dbReference type="InterPro" id="IPR038109">
    <property type="entry name" value="DNA_bind_recomb_sf"/>
</dbReference>
<dbReference type="Pfam" id="PF13408">
    <property type="entry name" value="Zn_ribbon_recom"/>
    <property type="match status" value="1"/>
</dbReference>
<dbReference type="InterPro" id="IPR006118">
    <property type="entry name" value="Recombinase_CS"/>
</dbReference>
<accession>A0A2P1JU08</accession>
<organism evidence="10 11">
    <name type="scientific">Anoxybacillus phage A403</name>
    <dbReference type="NCBI Taxonomy" id="2099336"/>
    <lineage>
        <taxon>Viruses</taxon>
        <taxon>Duplodnaviria</taxon>
        <taxon>Heunggongvirae</taxon>
        <taxon>Uroviricota</taxon>
        <taxon>Caudoviricetes</taxon>
        <taxon>Tandoganvirus</taxon>
        <taxon>Tandoganvirus A403</taxon>
    </lineage>
</organism>
<dbReference type="CDD" id="cd00338">
    <property type="entry name" value="Ser_Recombinase"/>
    <property type="match status" value="1"/>
</dbReference>
<feature type="coiled-coil region" evidence="7">
    <location>
        <begin position="355"/>
        <end position="424"/>
    </location>
</feature>